<organism evidence="7">
    <name type="scientific">Fopius arisanus</name>
    <dbReference type="NCBI Taxonomy" id="64838"/>
    <lineage>
        <taxon>Eukaryota</taxon>
        <taxon>Metazoa</taxon>
        <taxon>Ecdysozoa</taxon>
        <taxon>Arthropoda</taxon>
        <taxon>Hexapoda</taxon>
        <taxon>Insecta</taxon>
        <taxon>Pterygota</taxon>
        <taxon>Neoptera</taxon>
        <taxon>Endopterygota</taxon>
        <taxon>Hymenoptera</taxon>
        <taxon>Apocrita</taxon>
        <taxon>Ichneumonoidea</taxon>
        <taxon>Braconidae</taxon>
        <taxon>Opiinae</taxon>
        <taxon>Fopius</taxon>
    </lineage>
</organism>
<protein>
    <submittedName>
        <fullName evidence="4">Stau2_0 protein</fullName>
    </submittedName>
    <submittedName>
        <fullName evidence="5">Stau2_1 protein</fullName>
    </submittedName>
    <submittedName>
        <fullName evidence="7">Stau2_2 protein</fullName>
    </submittedName>
    <submittedName>
        <fullName evidence="6">Stau2_3 protein</fullName>
    </submittedName>
</protein>
<dbReference type="GO" id="GO:0003725">
    <property type="term" value="F:double-stranded RNA binding"/>
    <property type="evidence" value="ECO:0007669"/>
    <property type="project" value="TreeGrafter"/>
</dbReference>
<dbReference type="OrthoDB" id="7699898at2759"/>
<evidence type="ECO:0000313" key="10">
    <source>
        <dbReference type="RefSeq" id="XP_011308160.1"/>
    </source>
</evidence>
<dbReference type="PANTHER" id="PTHR46205:SF3">
    <property type="entry name" value="LOQUACIOUS, ISOFORM B"/>
    <property type="match status" value="1"/>
</dbReference>
<evidence type="ECO:0000313" key="8">
    <source>
        <dbReference type="Proteomes" id="UP000694866"/>
    </source>
</evidence>
<accession>A0A0C9REM9</accession>
<dbReference type="SMART" id="SM00358">
    <property type="entry name" value="DSRM"/>
    <property type="match status" value="2"/>
</dbReference>
<accession>A0A9R1TFG4</accession>
<dbReference type="EMBL" id="GBYB01006767">
    <property type="protein sequence ID" value="JAG76534.1"/>
    <property type="molecule type" value="Transcribed_RNA"/>
</dbReference>
<dbReference type="RefSeq" id="XP_011308159.1">
    <property type="nucleotide sequence ID" value="XM_011309857.1"/>
</dbReference>
<dbReference type="GO" id="GO:0005634">
    <property type="term" value="C:nucleus"/>
    <property type="evidence" value="ECO:0007669"/>
    <property type="project" value="TreeGrafter"/>
</dbReference>
<feature type="domain" description="DRBM" evidence="3">
    <location>
        <begin position="4"/>
        <end position="71"/>
    </location>
</feature>
<dbReference type="GO" id="GO:0035197">
    <property type="term" value="F:siRNA binding"/>
    <property type="evidence" value="ECO:0007669"/>
    <property type="project" value="TreeGrafter"/>
</dbReference>
<dbReference type="AlphaFoldDB" id="A0A0C9REM9"/>
<evidence type="ECO:0000313" key="7">
    <source>
        <dbReference type="EMBL" id="JAG76537.1"/>
    </source>
</evidence>
<dbReference type="GO" id="GO:0070578">
    <property type="term" value="C:RISC-loading complex"/>
    <property type="evidence" value="ECO:0007669"/>
    <property type="project" value="TreeGrafter"/>
</dbReference>
<dbReference type="KEGG" id="fas:105269531"/>
<reference evidence="9 10" key="2">
    <citation type="submission" date="2025-04" db="UniProtKB">
        <authorList>
            <consortium name="RefSeq"/>
        </authorList>
    </citation>
    <scope>IDENTIFICATION</scope>
    <source>
        <strain evidence="9 10">USDA-PBARC FA_bdor</strain>
        <tissue evidence="9 10">Whole organism</tissue>
    </source>
</reference>
<dbReference type="EMBL" id="GBYB01006769">
    <property type="protein sequence ID" value="JAG76536.1"/>
    <property type="molecule type" value="Transcribed_RNA"/>
</dbReference>
<dbReference type="Pfam" id="PF00035">
    <property type="entry name" value="dsrm"/>
    <property type="match status" value="2"/>
</dbReference>
<evidence type="ECO:0000259" key="3">
    <source>
        <dbReference type="PROSITE" id="PS50137"/>
    </source>
</evidence>
<evidence type="ECO:0000256" key="1">
    <source>
        <dbReference type="ARBA" id="ARBA00022884"/>
    </source>
</evidence>
<dbReference type="CDD" id="cd00048">
    <property type="entry name" value="DSRM_SF"/>
    <property type="match status" value="1"/>
</dbReference>
<dbReference type="RefSeq" id="XP_011308162.1">
    <property type="nucleotide sequence ID" value="XM_011309860.1"/>
</dbReference>
<dbReference type="GO" id="GO:0016442">
    <property type="term" value="C:RISC complex"/>
    <property type="evidence" value="ECO:0007669"/>
    <property type="project" value="TreeGrafter"/>
</dbReference>
<feature type="domain" description="DRBM" evidence="3">
    <location>
        <begin position="111"/>
        <end position="179"/>
    </location>
</feature>
<dbReference type="RefSeq" id="XP_011308160.1">
    <property type="nucleotide sequence ID" value="XM_011309858.1"/>
</dbReference>
<accession>A0A9R1U4F9</accession>
<dbReference type="GO" id="GO:0070920">
    <property type="term" value="P:regulation of regulatory ncRNA processing"/>
    <property type="evidence" value="ECO:0007669"/>
    <property type="project" value="TreeGrafter"/>
</dbReference>
<keyword evidence="8" id="KW-1185">Reference proteome</keyword>
<dbReference type="GeneID" id="105269531"/>
<gene>
    <name evidence="7" type="primary">Stau2_2</name>
    <name evidence="9 10 11" type="synonym">LOC105269531</name>
    <name evidence="4" type="synonym">Stau2_0</name>
    <name evidence="5" type="synonym">Stau2_1</name>
    <name evidence="6" type="synonym">Stau2_3</name>
    <name evidence="5" type="ORF">g.33715</name>
    <name evidence="4" type="ORF">g.33718</name>
    <name evidence="7" type="ORF">g.33724</name>
    <name evidence="6" type="ORF">g.33727</name>
</gene>
<dbReference type="GO" id="GO:0030422">
    <property type="term" value="P:siRNA processing"/>
    <property type="evidence" value="ECO:0007669"/>
    <property type="project" value="TreeGrafter"/>
</dbReference>
<evidence type="ECO:0000313" key="11">
    <source>
        <dbReference type="RefSeq" id="XP_011308162.1"/>
    </source>
</evidence>
<evidence type="ECO:0000313" key="6">
    <source>
        <dbReference type="EMBL" id="JAG76536.1"/>
    </source>
</evidence>
<proteinExistence type="predicted"/>
<sequence>MAKTSISALQEFIQKSHGSIPRYTDIPFDYGETPHFIIRCECMGLSADGAASNKKTAKQCAAGNMIKLLNEKYNYTIIHEELKFLAPSSPAVQKIITPTEVACASPGSVINHIGKLNELCAIRKMQQPVYLEKSSTGPSHRPLFTVECLIGNLSVSATALTKKQAKQEAAGAMRELLKSKGIIPNEFASTAIESGEESPAVDDLVLNIESLKISEDPKVATATARARELYPTLNKRLPRSTDTPKNMLMANYSEAFRAYFDPNAIEKFHEYYKCLEITEKLSRASLVFILERISDILKITWERYPMKTKNINSYLVLYHIKSKPSFTEAGIGDNSEAADIDALHRLIGAIYILLV</sequence>
<dbReference type="PANTHER" id="PTHR46205">
    <property type="entry name" value="LOQUACIOUS, ISOFORM B"/>
    <property type="match status" value="1"/>
</dbReference>
<evidence type="ECO:0000256" key="2">
    <source>
        <dbReference type="PROSITE-ProRule" id="PRU00266"/>
    </source>
</evidence>
<dbReference type="PROSITE" id="PS50137">
    <property type="entry name" value="DS_RBD"/>
    <property type="match status" value="2"/>
</dbReference>
<dbReference type="CDD" id="cd10845">
    <property type="entry name" value="DSRM_RNAse_III_family"/>
    <property type="match status" value="1"/>
</dbReference>
<dbReference type="EMBL" id="GBYB01006768">
    <property type="protein sequence ID" value="JAG76535.1"/>
    <property type="molecule type" value="Transcribed_RNA"/>
</dbReference>
<dbReference type="GO" id="GO:0005737">
    <property type="term" value="C:cytoplasm"/>
    <property type="evidence" value="ECO:0007669"/>
    <property type="project" value="TreeGrafter"/>
</dbReference>
<dbReference type="Proteomes" id="UP000694866">
    <property type="component" value="Unplaced"/>
</dbReference>
<dbReference type="Gene3D" id="3.30.160.20">
    <property type="match status" value="2"/>
</dbReference>
<evidence type="ECO:0000313" key="9">
    <source>
        <dbReference type="RefSeq" id="XP_011308159.1"/>
    </source>
</evidence>
<reference evidence="7" key="1">
    <citation type="submission" date="2015-01" db="EMBL/GenBank/DDBJ databases">
        <title>Transcriptome Assembly of Fopius arisanus.</title>
        <authorList>
            <person name="Geib S."/>
        </authorList>
    </citation>
    <scope>NUCLEOTIDE SEQUENCE</scope>
</reference>
<dbReference type="InterPro" id="IPR014720">
    <property type="entry name" value="dsRBD_dom"/>
</dbReference>
<evidence type="ECO:0000313" key="4">
    <source>
        <dbReference type="EMBL" id="JAG76534.1"/>
    </source>
</evidence>
<accession>A0A9R1TEI7</accession>
<dbReference type="EMBL" id="GBYB01006770">
    <property type="protein sequence ID" value="JAG76537.1"/>
    <property type="molecule type" value="Transcribed_RNA"/>
</dbReference>
<evidence type="ECO:0000313" key="5">
    <source>
        <dbReference type="EMBL" id="JAG76535.1"/>
    </source>
</evidence>
<name>A0A0C9REM9_9HYME</name>
<dbReference type="SUPFAM" id="SSF54768">
    <property type="entry name" value="dsRNA-binding domain-like"/>
    <property type="match status" value="2"/>
</dbReference>
<keyword evidence="1 2" id="KW-0694">RNA-binding</keyword>
<dbReference type="InterPro" id="IPR051247">
    <property type="entry name" value="RLC_Component"/>
</dbReference>